<reference evidence="6 7" key="1">
    <citation type="submission" date="2021-01" db="EMBL/GenBank/DDBJ databases">
        <title>Whole genome shotgun sequence of Plantactinospora mayteni NBRC 109088.</title>
        <authorList>
            <person name="Komaki H."/>
            <person name="Tamura T."/>
        </authorList>
    </citation>
    <scope>NUCLEOTIDE SEQUENCE [LARGE SCALE GENOMIC DNA]</scope>
    <source>
        <strain evidence="6 7">NBRC 109088</strain>
    </source>
</reference>
<comment type="similarity">
    <text evidence="1">Belongs to the LysR transcriptional regulatory family.</text>
</comment>
<dbReference type="InterPro" id="IPR036390">
    <property type="entry name" value="WH_DNA-bd_sf"/>
</dbReference>
<evidence type="ECO:0000256" key="3">
    <source>
        <dbReference type="ARBA" id="ARBA00023125"/>
    </source>
</evidence>
<protein>
    <submittedName>
        <fullName evidence="6">LysR family transcriptional regulator</fullName>
    </submittedName>
</protein>
<dbReference type="Proteomes" id="UP000621500">
    <property type="component" value="Unassembled WGS sequence"/>
</dbReference>
<comment type="caution">
    <text evidence="6">The sequence shown here is derived from an EMBL/GenBank/DDBJ whole genome shotgun (WGS) entry which is preliminary data.</text>
</comment>
<evidence type="ECO:0000259" key="5">
    <source>
        <dbReference type="PROSITE" id="PS50931"/>
    </source>
</evidence>
<dbReference type="Gene3D" id="1.10.10.10">
    <property type="entry name" value="Winged helix-like DNA-binding domain superfamily/Winged helix DNA-binding domain"/>
    <property type="match status" value="1"/>
</dbReference>
<dbReference type="Gene3D" id="3.40.190.10">
    <property type="entry name" value="Periplasmic binding protein-like II"/>
    <property type="match status" value="2"/>
</dbReference>
<evidence type="ECO:0000256" key="2">
    <source>
        <dbReference type="ARBA" id="ARBA00023015"/>
    </source>
</evidence>
<accession>A0ABQ4EQ16</accession>
<dbReference type="PRINTS" id="PR00039">
    <property type="entry name" value="HTHLYSR"/>
</dbReference>
<dbReference type="PANTHER" id="PTHR30346">
    <property type="entry name" value="TRANSCRIPTIONAL DUAL REGULATOR HCAR-RELATED"/>
    <property type="match status" value="1"/>
</dbReference>
<dbReference type="EMBL" id="BONX01000023">
    <property type="protein sequence ID" value="GIG96748.1"/>
    <property type="molecule type" value="Genomic_DNA"/>
</dbReference>
<dbReference type="CDD" id="cd08414">
    <property type="entry name" value="PBP2_LTTR_aromatics_like"/>
    <property type="match status" value="1"/>
</dbReference>
<dbReference type="SUPFAM" id="SSF46785">
    <property type="entry name" value="Winged helix' DNA-binding domain"/>
    <property type="match status" value="1"/>
</dbReference>
<dbReference type="Pfam" id="PF03466">
    <property type="entry name" value="LysR_substrate"/>
    <property type="match status" value="1"/>
</dbReference>
<dbReference type="Pfam" id="PF00126">
    <property type="entry name" value="HTH_1"/>
    <property type="match status" value="1"/>
</dbReference>
<dbReference type="InterPro" id="IPR000847">
    <property type="entry name" value="LysR_HTH_N"/>
</dbReference>
<evidence type="ECO:0000313" key="6">
    <source>
        <dbReference type="EMBL" id="GIG96748.1"/>
    </source>
</evidence>
<gene>
    <name evidence="6" type="ORF">Pma05_33210</name>
</gene>
<dbReference type="RefSeq" id="WP_203858288.1">
    <property type="nucleotide sequence ID" value="NZ_BAAAZQ010000001.1"/>
</dbReference>
<evidence type="ECO:0000313" key="7">
    <source>
        <dbReference type="Proteomes" id="UP000621500"/>
    </source>
</evidence>
<dbReference type="PROSITE" id="PS50931">
    <property type="entry name" value="HTH_LYSR"/>
    <property type="match status" value="1"/>
</dbReference>
<keyword evidence="7" id="KW-1185">Reference proteome</keyword>
<name>A0ABQ4EQ16_9ACTN</name>
<proteinExistence type="inferred from homology"/>
<organism evidence="6 7">
    <name type="scientific">Plantactinospora mayteni</name>
    <dbReference type="NCBI Taxonomy" id="566021"/>
    <lineage>
        <taxon>Bacteria</taxon>
        <taxon>Bacillati</taxon>
        <taxon>Actinomycetota</taxon>
        <taxon>Actinomycetes</taxon>
        <taxon>Micromonosporales</taxon>
        <taxon>Micromonosporaceae</taxon>
        <taxon>Plantactinospora</taxon>
    </lineage>
</organism>
<keyword evidence="3" id="KW-0238">DNA-binding</keyword>
<dbReference type="InterPro" id="IPR005119">
    <property type="entry name" value="LysR_subst-bd"/>
</dbReference>
<keyword evidence="4" id="KW-0804">Transcription</keyword>
<dbReference type="InterPro" id="IPR036388">
    <property type="entry name" value="WH-like_DNA-bd_sf"/>
</dbReference>
<evidence type="ECO:0000256" key="4">
    <source>
        <dbReference type="ARBA" id="ARBA00023163"/>
    </source>
</evidence>
<dbReference type="PANTHER" id="PTHR30346:SF0">
    <property type="entry name" value="HCA OPERON TRANSCRIPTIONAL ACTIVATOR HCAR"/>
    <property type="match status" value="1"/>
</dbReference>
<keyword evidence="2" id="KW-0805">Transcription regulation</keyword>
<sequence length="309" mass="33602">MNFELRQLEAFVAVAEELHFGRAAARLHVAQPALSQQILRLEAALGADLLVRQRRRTALSEAGRLFLVEARRTLDQARVARTVAERAQRGELGRLRIGYTPTASSQQFLHILGGFQRDAPEVDLSLAELPIGAIAEPLRGDAVDVAFVVTLGEFDCVWLGDDVALRQLSREAFVAALPADHRLAGKPEIDLADLAAESFAFLARDLCPHWYDMVLEVCRQAGFTPRPVHEAGSVGTQLTLAAAGVGVALVQESARLLRADGIAYLPIRQPVPQVTSGVAWRADDPSPVLRRFRAALATEPGTRKAPRSC</sequence>
<evidence type="ECO:0000256" key="1">
    <source>
        <dbReference type="ARBA" id="ARBA00009437"/>
    </source>
</evidence>
<feature type="domain" description="HTH lysR-type" evidence="5">
    <location>
        <begin position="3"/>
        <end position="60"/>
    </location>
</feature>
<dbReference type="SUPFAM" id="SSF53850">
    <property type="entry name" value="Periplasmic binding protein-like II"/>
    <property type="match status" value="1"/>
</dbReference>